<sequence length="377" mass="39829">MAHIDVVAHCVLHPLNWSHAPGQPVDGDVKKTTVAGEKVYFLRSQPRGQRPISGVSLFTPSAEFGPAVHGNLGSEAVGCAVTVPGTLLPAGLGIVHDGPLKLRLHGTDQPSVECGQHYTVYATADITAADFEVLFHQLMSTCLPCSMQGQAEPAFAVDDDDGWPGDPLVCACVMALDDLAATTENPNTRLLAKLFAVHLQAVDPGFEEVLRIGPLADMAAAALSSYTVRDPFLLTHACDARDRLADTLGYTLPAPAYEPHWVAHPFNFLSGVYTDELYEEEVKTCAQRFVGDQALKALVRQAATQLFAQLAASATTVDIKSSSFHYHGNTFTVNCSRQTPGACDASGSSGSHGSGGSKGSHGSSASGLHTTLLEHQS</sequence>
<accession>A0A7S0WVA2</accession>
<dbReference type="AlphaFoldDB" id="A0A7S0WVA2"/>
<protein>
    <submittedName>
        <fullName evidence="2">Uncharacterized protein</fullName>
    </submittedName>
</protein>
<name>A0A7S0WVA2_9CHLO</name>
<reference evidence="2" key="1">
    <citation type="submission" date="2021-01" db="EMBL/GenBank/DDBJ databases">
        <authorList>
            <person name="Corre E."/>
            <person name="Pelletier E."/>
            <person name="Niang G."/>
            <person name="Scheremetjew M."/>
            <person name="Finn R."/>
            <person name="Kale V."/>
            <person name="Holt S."/>
            <person name="Cochrane G."/>
            <person name="Meng A."/>
            <person name="Brown T."/>
            <person name="Cohen L."/>
        </authorList>
    </citation>
    <scope>NUCLEOTIDE SEQUENCE</scope>
    <source>
        <strain evidence="2">SAG 11-49</strain>
    </source>
</reference>
<proteinExistence type="predicted"/>
<evidence type="ECO:0000256" key="1">
    <source>
        <dbReference type="SAM" id="MobiDB-lite"/>
    </source>
</evidence>
<evidence type="ECO:0000313" key="2">
    <source>
        <dbReference type="EMBL" id="CAD8685891.1"/>
    </source>
</evidence>
<feature type="region of interest" description="Disordered" evidence="1">
    <location>
        <begin position="342"/>
        <end position="377"/>
    </location>
</feature>
<feature type="compositionally biased region" description="Gly residues" evidence="1">
    <location>
        <begin position="350"/>
        <end position="359"/>
    </location>
</feature>
<dbReference type="EMBL" id="HBFB01022412">
    <property type="protein sequence ID" value="CAD8685891.1"/>
    <property type="molecule type" value="Transcribed_RNA"/>
</dbReference>
<gene>
    <name evidence="2" type="ORF">CLEI1391_LOCUS12604</name>
</gene>
<organism evidence="2">
    <name type="scientific">Chlamydomonas leiostraca</name>
    <dbReference type="NCBI Taxonomy" id="1034604"/>
    <lineage>
        <taxon>Eukaryota</taxon>
        <taxon>Viridiplantae</taxon>
        <taxon>Chlorophyta</taxon>
        <taxon>core chlorophytes</taxon>
        <taxon>Chlorophyceae</taxon>
        <taxon>CS clade</taxon>
        <taxon>Chlamydomonadales</taxon>
        <taxon>Chlamydomonadaceae</taxon>
        <taxon>Chlamydomonas</taxon>
    </lineage>
</organism>